<dbReference type="GO" id="GO:0000155">
    <property type="term" value="F:phosphorelay sensor kinase activity"/>
    <property type="evidence" value="ECO:0007669"/>
    <property type="project" value="InterPro"/>
</dbReference>
<dbReference type="InterPro" id="IPR001789">
    <property type="entry name" value="Sig_transdc_resp-reg_receiver"/>
</dbReference>
<dbReference type="PROSITE" id="PS50839">
    <property type="entry name" value="CHASE"/>
    <property type="match status" value="1"/>
</dbReference>
<reference evidence="21 22" key="1">
    <citation type="submission" date="2019-02" db="EMBL/GenBank/DDBJ databases">
        <title>Deep-cultivation of Planctomycetes and their phenomic and genomic characterization uncovers novel biology.</title>
        <authorList>
            <person name="Wiegand S."/>
            <person name="Jogler M."/>
            <person name="Boedeker C."/>
            <person name="Pinto D."/>
            <person name="Vollmers J."/>
            <person name="Rivas-Marin E."/>
            <person name="Kohn T."/>
            <person name="Peeters S.H."/>
            <person name="Heuer A."/>
            <person name="Rast P."/>
            <person name="Oberbeckmann S."/>
            <person name="Bunk B."/>
            <person name="Jeske O."/>
            <person name="Meyerdierks A."/>
            <person name="Storesund J.E."/>
            <person name="Kallscheuer N."/>
            <person name="Luecker S."/>
            <person name="Lage O.M."/>
            <person name="Pohl T."/>
            <person name="Merkel B.J."/>
            <person name="Hornburger P."/>
            <person name="Mueller R.-W."/>
            <person name="Bruemmer F."/>
            <person name="Labrenz M."/>
            <person name="Spormann A.M."/>
            <person name="Op den Camp H."/>
            <person name="Overmann J."/>
            <person name="Amann R."/>
            <person name="Jetten M.S.M."/>
            <person name="Mascher T."/>
            <person name="Medema M.H."/>
            <person name="Devos D.P."/>
            <person name="Kaster A.-K."/>
            <person name="Ovreas L."/>
            <person name="Rohde M."/>
            <person name="Galperin M.Y."/>
            <person name="Jogler C."/>
        </authorList>
    </citation>
    <scope>NUCLEOTIDE SEQUENCE [LARGE SCALE GENOMIC DNA]</scope>
    <source>
        <strain evidence="21 22">Pla133</strain>
    </source>
</reference>
<dbReference type="Pfam" id="PF00072">
    <property type="entry name" value="Response_reg"/>
    <property type="match status" value="1"/>
</dbReference>
<evidence type="ECO:0000256" key="9">
    <source>
        <dbReference type="ARBA" id="ARBA00022840"/>
    </source>
</evidence>
<keyword evidence="13" id="KW-0131">Cell cycle</keyword>
<keyword evidence="12" id="KW-0472">Membrane</keyword>
<dbReference type="CDD" id="cd00082">
    <property type="entry name" value="HisKA"/>
    <property type="match status" value="1"/>
</dbReference>
<dbReference type="GO" id="GO:0005886">
    <property type="term" value="C:plasma membrane"/>
    <property type="evidence" value="ECO:0007669"/>
    <property type="project" value="TreeGrafter"/>
</dbReference>
<evidence type="ECO:0000256" key="3">
    <source>
        <dbReference type="ARBA" id="ARBA00012438"/>
    </source>
</evidence>
<dbReference type="PROSITE" id="PS50110">
    <property type="entry name" value="RESPONSE_REGULATORY"/>
    <property type="match status" value="1"/>
</dbReference>
<evidence type="ECO:0000256" key="13">
    <source>
        <dbReference type="ARBA" id="ARBA00023306"/>
    </source>
</evidence>
<evidence type="ECO:0000256" key="15">
    <source>
        <dbReference type="SAM" id="MobiDB-lite"/>
    </source>
</evidence>
<dbReference type="GO" id="GO:0005524">
    <property type="term" value="F:ATP binding"/>
    <property type="evidence" value="ECO:0007669"/>
    <property type="project" value="UniProtKB-KW"/>
</dbReference>
<evidence type="ECO:0000256" key="6">
    <source>
        <dbReference type="ARBA" id="ARBA00022692"/>
    </source>
</evidence>
<dbReference type="InterPro" id="IPR013655">
    <property type="entry name" value="PAS_fold_3"/>
</dbReference>
<keyword evidence="7" id="KW-0547">Nucleotide-binding</keyword>
<dbReference type="InterPro" id="IPR005467">
    <property type="entry name" value="His_kinase_dom"/>
</dbReference>
<dbReference type="InterPro" id="IPR000700">
    <property type="entry name" value="PAS-assoc_C"/>
</dbReference>
<dbReference type="InterPro" id="IPR004358">
    <property type="entry name" value="Sig_transdc_His_kin-like_C"/>
</dbReference>
<comment type="subcellular location">
    <subcellularLocation>
        <location evidence="2">Membrane</location>
    </subcellularLocation>
</comment>
<dbReference type="InterPro" id="IPR003594">
    <property type="entry name" value="HATPase_dom"/>
</dbReference>
<dbReference type="KEGG" id="pbap:Pla133_42660"/>
<dbReference type="InterPro" id="IPR036097">
    <property type="entry name" value="HisK_dim/P_sf"/>
</dbReference>
<dbReference type="PROSITE" id="PS50113">
    <property type="entry name" value="PAC"/>
    <property type="match status" value="2"/>
</dbReference>
<feature type="region of interest" description="Disordered" evidence="15">
    <location>
        <begin position="956"/>
        <end position="990"/>
    </location>
</feature>
<accession>A0A518BQB7</accession>
<dbReference type="FunFam" id="1.10.287.130:FF:000038">
    <property type="entry name" value="Sensory transduction histidine kinase"/>
    <property type="match status" value="1"/>
</dbReference>
<dbReference type="Gene3D" id="1.10.287.130">
    <property type="match status" value="1"/>
</dbReference>
<evidence type="ECO:0000313" key="22">
    <source>
        <dbReference type="Proteomes" id="UP000316921"/>
    </source>
</evidence>
<evidence type="ECO:0000256" key="7">
    <source>
        <dbReference type="ARBA" id="ARBA00022741"/>
    </source>
</evidence>
<evidence type="ECO:0000259" key="19">
    <source>
        <dbReference type="PROSITE" id="PS50113"/>
    </source>
</evidence>
<dbReference type="Pfam" id="PF03924">
    <property type="entry name" value="CHASE"/>
    <property type="match status" value="1"/>
</dbReference>
<evidence type="ECO:0000313" key="21">
    <source>
        <dbReference type="EMBL" id="QDU69150.1"/>
    </source>
</evidence>
<dbReference type="Gene3D" id="3.30.565.10">
    <property type="entry name" value="Histidine kinase-like ATPase, C-terminal domain"/>
    <property type="match status" value="1"/>
</dbReference>
<keyword evidence="4 14" id="KW-0597">Phosphoprotein</keyword>
<dbReference type="EC" id="2.7.13.3" evidence="3"/>
<dbReference type="Gene3D" id="3.30.450.350">
    <property type="entry name" value="CHASE domain"/>
    <property type="match status" value="1"/>
</dbReference>
<dbReference type="SMART" id="SM01079">
    <property type="entry name" value="CHASE"/>
    <property type="match status" value="1"/>
</dbReference>
<dbReference type="PANTHER" id="PTHR43047">
    <property type="entry name" value="TWO-COMPONENT HISTIDINE PROTEIN KINASE"/>
    <property type="match status" value="1"/>
</dbReference>
<feature type="compositionally biased region" description="Low complexity" evidence="15">
    <location>
        <begin position="971"/>
        <end position="985"/>
    </location>
</feature>
<dbReference type="InterPro" id="IPR011006">
    <property type="entry name" value="CheY-like_superfamily"/>
</dbReference>
<dbReference type="GO" id="GO:0009927">
    <property type="term" value="F:histidine phosphotransfer kinase activity"/>
    <property type="evidence" value="ECO:0007669"/>
    <property type="project" value="TreeGrafter"/>
</dbReference>
<dbReference type="SMART" id="SM00448">
    <property type="entry name" value="REC"/>
    <property type="match status" value="1"/>
</dbReference>
<dbReference type="InterPro" id="IPR035965">
    <property type="entry name" value="PAS-like_dom_sf"/>
</dbReference>
<dbReference type="SUPFAM" id="SSF52172">
    <property type="entry name" value="CheY-like"/>
    <property type="match status" value="1"/>
</dbReference>
<dbReference type="InterPro" id="IPR000014">
    <property type="entry name" value="PAS"/>
</dbReference>
<evidence type="ECO:0000256" key="14">
    <source>
        <dbReference type="PROSITE-ProRule" id="PRU00169"/>
    </source>
</evidence>
<name>A0A518BQB7_9BACT</name>
<evidence type="ECO:0000259" key="16">
    <source>
        <dbReference type="PROSITE" id="PS50109"/>
    </source>
</evidence>
<dbReference type="RefSeq" id="WP_145168480.1">
    <property type="nucleotide sequence ID" value="NZ_CP036287.1"/>
</dbReference>
<evidence type="ECO:0000256" key="5">
    <source>
        <dbReference type="ARBA" id="ARBA00022679"/>
    </source>
</evidence>
<evidence type="ECO:0000256" key="4">
    <source>
        <dbReference type="ARBA" id="ARBA00022553"/>
    </source>
</evidence>
<proteinExistence type="predicted"/>
<keyword evidence="11" id="KW-0902">Two-component regulatory system</keyword>
<feature type="domain" description="PAS" evidence="18">
    <location>
        <begin position="583"/>
        <end position="655"/>
    </location>
</feature>
<organism evidence="21 22">
    <name type="scientific">Engelhardtia mirabilis</name>
    <dbReference type="NCBI Taxonomy" id="2528011"/>
    <lineage>
        <taxon>Bacteria</taxon>
        <taxon>Pseudomonadati</taxon>
        <taxon>Planctomycetota</taxon>
        <taxon>Planctomycetia</taxon>
        <taxon>Planctomycetia incertae sedis</taxon>
        <taxon>Engelhardtia</taxon>
    </lineage>
</organism>
<feature type="modified residue" description="4-aspartylphosphate" evidence="14">
    <location>
        <position position="1064"/>
    </location>
</feature>
<evidence type="ECO:0000256" key="10">
    <source>
        <dbReference type="ARBA" id="ARBA00022989"/>
    </source>
</evidence>
<evidence type="ECO:0000256" key="11">
    <source>
        <dbReference type="ARBA" id="ARBA00023012"/>
    </source>
</evidence>
<keyword evidence="10" id="KW-1133">Transmembrane helix</keyword>
<gene>
    <name evidence="21" type="primary">luxQ_4</name>
    <name evidence="21" type="ORF">Pla133_42660</name>
</gene>
<evidence type="ECO:0000259" key="18">
    <source>
        <dbReference type="PROSITE" id="PS50112"/>
    </source>
</evidence>
<comment type="catalytic activity">
    <reaction evidence="1">
        <text>ATP + protein L-histidine = ADP + protein N-phospho-L-histidine.</text>
        <dbReference type="EC" id="2.7.13.3"/>
    </reaction>
</comment>
<dbReference type="InterPro" id="IPR003661">
    <property type="entry name" value="HisK_dim/P_dom"/>
</dbReference>
<dbReference type="CDD" id="cd00130">
    <property type="entry name" value="PAS"/>
    <property type="match status" value="2"/>
</dbReference>
<keyword evidence="6" id="KW-0812">Transmembrane</keyword>
<keyword evidence="8 21" id="KW-0418">Kinase</keyword>
<feature type="domain" description="Histidine kinase" evidence="16">
    <location>
        <begin position="728"/>
        <end position="949"/>
    </location>
</feature>
<dbReference type="Pfam" id="PF08447">
    <property type="entry name" value="PAS_3"/>
    <property type="match status" value="1"/>
</dbReference>
<dbReference type="InterPro" id="IPR001610">
    <property type="entry name" value="PAC"/>
</dbReference>
<dbReference type="PROSITE" id="PS50109">
    <property type="entry name" value="HIS_KIN"/>
    <property type="match status" value="1"/>
</dbReference>
<dbReference type="InterPro" id="IPR006189">
    <property type="entry name" value="CHASE_dom"/>
</dbReference>
<dbReference type="SUPFAM" id="SSF55874">
    <property type="entry name" value="ATPase domain of HSP90 chaperone/DNA topoisomerase II/histidine kinase"/>
    <property type="match status" value="1"/>
</dbReference>
<evidence type="ECO:0000256" key="12">
    <source>
        <dbReference type="ARBA" id="ARBA00023136"/>
    </source>
</evidence>
<protein>
    <recommendedName>
        <fullName evidence="3">histidine kinase</fullName>
        <ecNumber evidence="3">2.7.13.3</ecNumber>
    </recommendedName>
</protein>
<dbReference type="FunFam" id="3.30.565.10:FF:000010">
    <property type="entry name" value="Sensor histidine kinase RcsC"/>
    <property type="match status" value="1"/>
</dbReference>
<evidence type="ECO:0000259" key="17">
    <source>
        <dbReference type="PROSITE" id="PS50110"/>
    </source>
</evidence>
<sequence length="1136" mass="122920">MAAVGGLALTGIATVLVDENADRQVQEALNAQSEALAGSLGHVIDQHLQALVDARALIGALPPSGLDRRTWRRFVVGQELDQRLRGLFGVAWVECVDRDALVEFESAVAAEYPSDLDFAVRAHPSGPGKAPDGQAALVIRYHEPLELNAEALGVDLATAPGALSGLLRARDTGRPATSPPMRLAQDGNAVADKLVFYVPVYDTPQVPATIAERRAALRGFIAGPMNLQQILEDETLGPADGLALAIVDAVDGVALARVTPHDFDTIEPRVAMSSTSVAGREWLVTAAKPAGRASTVTVLTAVTGTALSLALATLLAALARAGRLGAPRPRGAQDAANSPASLASRVLDSLRYGVAVLATDGSPMFANRAWREDGEGQGQQESNLGELLWAAFESEVPTLLAGKHSTIVRELCIPGDRRPRQVVIRVSAIETAQGPALCVTCEDVTLRRHAEQQLLRSRNMLEATTRMSQVGGWELDIDRSELHWADEAFRIHELPLGEQPGLQDAIEFFESGAQSEFRRTIDNALVRGQGWDLELPLVTARGNRRWIRTVGRAERSEGRTVRIQGSYQDVTERRADEDRLRLSEERFRLIAEHATDGIWDWDLKTGQEYLSPSFKALFGYADHELPNTPEGWQRIILAEDRELLEQALQAHVERGEDFAVPVRFNHKQAGIVWVICRGQAIFDNDGTAVRVVGTHTDITQLKHTEAELERAREAAEAGSRSKSEFLANMSHEIRTPITAILGFVDLLATRDDLDTESADFLETIERNGRHLLEIIDDILDLSKIEAGRMAVERREVDPAALLEEVRELLEVRARGHGLELTVSVDEDVPERIESDALRLRQILLNLVGNAIKFTESGSVQVHASCDQGAERPRLRIEVIDTGVGVEPDAIDRLFRPFTQADDSHTRTFGGTGLGLTISQRLAGMLGGEIEVRSTPGQGSTFTVTVDAGACAGKSTGTAIKATTERPRSDPAAEPESSPAAEPESSQSDEPLLEPADIEQTQAALPAKPLTGRRILVAEDGPDNQRLIQLYLTRAGAEVSLVDNGRDAVDALQSPQSRFDALLLDMQMPVLDGYGAASELRALGNRIPIVALTAHAMGGDRERCIAAGCDEYATKPIDPAAMIASINRALSSVARRG</sequence>
<dbReference type="SMART" id="SM00388">
    <property type="entry name" value="HisKA"/>
    <property type="match status" value="1"/>
</dbReference>
<dbReference type="SMART" id="SM00387">
    <property type="entry name" value="HATPase_c"/>
    <property type="match status" value="1"/>
</dbReference>
<dbReference type="Gene3D" id="3.40.50.2300">
    <property type="match status" value="1"/>
</dbReference>
<dbReference type="InterPro" id="IPR042240">
    <property type="entry name" value="CHASE_sf"/>
</dbReference>
<keyword evidence="22" id="KW-1185">Reference proteome</keyword>
<dbReference type="PRINTS" id="PR00344">
    <property type="entry name" value="BCTRLSENSOR"/>
</dbReference>
<evidence type="ECO:0000256" key="1">
    <source>
        <dbReference type="ARBA" id="ARBA00000085"/>
    </source>
</evidence>
<dbReference type="PROSITE" id="PS50112">
    <property type="entry name" value="PAS"/>
    <property type="match status" value="1"/>
</dbReference>
<dbReference type="Proteomes" id="UP000316921">
    <property type="component" value="Chromosome"/>
</dbReference>
<evidence type="ECO:0000259" key="20">
    <source>
        <dbReference type="PROSITE" id="PS50839"/>
    </source>
</evidence>
<feature type="domain" description="CHASE" evidence="20">
    <location>
        <begin position="138"/>
        <end position="236"/>
    </location>
</feature>
<dbReference type="Gene3D" id="3.30.450.20">
    <property type="entry name" value="PAS domain"/>
    <property type="match status" value="3"/>
</dbReference>
<dbReference type="PANTHER" id="PTHR43047:SF72">
    <property type="entry name" value="OSMOSENSING HISTIDINE PROTEIN KINASE SLN1"/>
    <property type="match status" value="1"/>
</dbReference>
<keyword evidence="5 21" id="KW-0808">Transferase</keyword>
<dbReference type="CDD" id="cd17546">
    <property type="entry name" value="REC_hyHK_CKI1_RcsC-like"/>
    <property type="match status" value="1"/>
</dbReference>
<keyword evidence="9" id="KW-0067">ATP-binding</keyword>
<dbReference type="SUPFAM" id="SSF47384">
    <property type="entry name" value="Homodimeric domain of signal transducing histidine kinase"/>
    <property type="match status" value="1"/>
</dbReference>
<dbReference type="SUPFAM" id="SSF55785">
    <property type="entry name" value="PYP-like sensor domain (PAS domain)"/>
    <property type="match status" value="2"/>
</dbReference>
<dbReference type="Pfam" id="PF00512">
    <property type="entry name" value="HisKA"/>
    <property type="match status" value="1"/>
</dbReference>
<dbReference type="SMART" id="SM00086">
    <property type="entry name" value="PAC"/>
    <property type="match status" value="2"/>
</dbReference>
<dbReference type="Pfam" id="PF02518">
    <property type="entry name" value="HATPase_c"/>
    <property type="match status" value="1"/>
</dbReference>
<dbReference type="SMART" id="SM00091">
    <property type="entry name" value="PAS"/>
    <property type="match status" value="1"/>
</dbReference>
<feature type="domain" description="Response regulatory" evidence="17">
    <location>
        <begin position="1013"/>
        <end position="1129"/>
    </location>
</feature>
<evidence type="ECO:0000256" key="2">
    <source>
        <dbReference type="ARBA" id="ARBA00004370"/>
    </source>
</evidence>
<dbReference type="AlphaFoldDB" id="A0A518BQB7"/>
<dbReference type="NCBIfam" id="TIGR00229">
    <property type="entry name" value="sensory_box"/>
    <property type="match status" value="1"/>
</dbReference>
<feature type="domain" description="PAC" evidence="19">
    <location>
        <begin position="658"/>
        <end position="710"/>
    </location>
</feature>
<evidence type="ECO:0000256" key="8">
    <source>
        <dbReference type="ARBA" id="ARBA00022777"/>
    </source>
</evidence>
<dbReference type="EMBL" id="CP036287">
    <property type="protein sequence ID" value="QDU69150.1"/>
    <property type="molecule type" value="Genomic_DNA"/>
</dbReference>
<dbReference type="CDD" id="cd16922">
    <property type="entry name" value="HATPase_EvgS-ArcB-TorS-like"/>
    <property type="match status" value="1"/>
</dbReference>
<dbReference type="InterPro" id="IPR036890">
    <property type="entry name" value="HATPase_C_sf"/>
</dbReference>
<feature type="domain" description="PAC" evidence="19">
    <location>
        <begin position="531"/>
        <end position="582"/>
    </location>
</feature>